<evidence type="ECO:0000313" key="2">
    <source>
        <dbReference type="EMBL" id="TEB28024.1"/>
    </source>
</evidence>
<dbReference type="EMBL" id="QPFP01000035">
    <property type="protein sequence ID" value="TEB28024.1"/>
    <property type="molecule type" value="Genomic_DNA"/>
</dbReference>
<keyword evidence="3" id="KW-1185">Reference proteome</keyword>
<sequence length="95" mass="11032">MATTGQLTPEQRLGWREGPSKNSRRLRTVRDQRRLSHPACAVEISIPRETARPWALQRSPASLNHVVSDTKPRWITTRPRLPRTHLLQRFTALLF</sequence>
<feature type="region of interest" description="Disordered" evidence="1">
    <location>
        <begin position="1"/>
        <end position="32"/>
    </location>
</feature>
<proteinExistence type="predicted"/>
<name>A0A4Y7T229_COPMI</name>
<protein>
    <submittedName>
        <fullName evidence="2">Uncharacterized protein</fullName>
    </submittedName>
</protein>
<dbReference type="AlphaFoldDB" id="A0A4Y7T229"/>
<reference evidence="2 3" key="1">
    <citation type="journal article" date="2019" name="Nat. Ecol. Evol.">
        <title>Megaphylogeny resolves global patterns of mushroom evolution.</title>
        <authorList>
            <person name="Varga T."/>
            <person name="Krizsan K."/>
            <person name="Foldi C."/>
            <person name="Dima B."/>
            <person name="Sanchez-Garcia M."/>
            <person name="Sanchez-Ramirez S."/>
            <person name="Szollosi G.J."/>
            <person name="Szarkandi J.G."/>
            <person name="Papp V."/>
            <person name="Albert L."/>
            <person name="Andreopoulos W."/>
            <person name="Angelini C."/>
            <person name="Antonin V."/>
            <person name="Barry K.W."/>
            <person name="Bougher N.L."/>
            <person name="Buchanan P."/>
            <person name="Buyck B."/>
            <person name="Bense V."/>
            <person name="Catcheside P."/>
            <person name="Chovatia M."/>
            <person name="Cooper J."/>
            <person name="Damon W."/>
            <person name="Desjardin D."/>
            <person name="Finy P."/>
            <person name="Geml J."/>
            <person name="Haridas S."/>
            <person name="Hughes K."/>
            <person name="Justo A."/>
            <person name="Karasinski D."/>
            <person name="Kautmanova I."/>
            <person name="Kiss B."/>
            <person name="Kocsube S."/>
            <person name="Kotiranta H."/>
            <person name="LaButti K.M."/>
            <person name="Lechner B.E."/>
            <person name="Liimatainen K."/>
            <person name="Lipzen A."/>
            <person name="Lukacs Z."/>
            <person name="Mihaltcheva S."/>
            <person name="Morgado L.N."/>
            <person name="Niskanen T."/>
            <person name="Noordeloos M.E."/>
            <person name="Ohm R.A."/>
            <person name="Ortiz-Santana B."/>
            <person name="Ovrebo C."/>
            <person name="Racz N."/>
            <person name="Riley R."/>
            <person name="Savchenko A."/>
            <person name="Shiryaev A."/>
            <person name="Soop K."/>
            <person name="Spirin V."/>
            <person name="Szebenyi C."/>
            <person name="Tomsovsky M."/>
            <person name="Tulloss R.E."/>
            <person name="Uehling J."/>
            <person name="Grigoriev I.V."/>
            <person name="Vagvolgyi C."/>
            <person name="Papp T."/>
            <person name="Martin F.M."/>
            <person name="Miettinen O."/>
            <person name="Hibbett D.S."/>
            <person name="Nagy L.G."/>
        </authorList>
    </citation>
    <scope>NUCLEOTIDE SEQUENCE [LARGE SCALE GENOMIC DNA]</scope>
    <source>
        <strain evidence="2 3">FP101781</strain>
    </source>
</reference>
<evidence type="ECO:0000256" key="1">
    <source>
        <dbReference type="SAM" id="MobiDB-lite"/>
    </source>
</evidence>
<dbReference type="Proteomes" id="UP000298030">
    <property type="component" value="Unassembled WGS sequence"/>
</dbReference>
<organism evidence="2 3">
    <name type="scientific">Coprinellus micaceus</name>
    <name type="common">Glistening ink-cap mushroom</name>
    <name type="synonym">Coprinus micaceus</name>
    <dbReference type="NCBI Taxonomy" id="71717"/>
    <lineage>
        <taxon>Eukaryota</taxon>
        <taxon>Fungi</taxon>
        <taxon>Dikarya</taxon>
        <taxon>Basidiomycota</taxon>
        <taxon>Agaricomycotina</taxon>
        <taxon>Agaricomycetes</taxon>
        <taxon>Agaricomycetidae</taxon>
        <taxon>Agaricales</taxon>
        <taxon>Agaricineae</taxon>
        <taxon>Psathyrellaceae</taxon>
        <taxon>Coprinellus</taxon>
    </lineage>
</organism>
<accession>A0A4Y7T229</accession>
<evidence type="ECO:0000313" key="3">
    <source>
        <dbReference type="Proteomes" id="UP000298030"/>
    </source>
</evidence>
<gene>
    <name evidence="2" type="ORF">FA13DRAFT_825781</name>
</gene>
<comment type="caution">
    <text evidence="2">The sequence shown here is derived from an EMBL/GenBank/DDBJ whole genome shotgun (WGS) entry which is preliminary data.</text>
</comment>